<evidence type="ECO:0000313" key="3">
    <source>
        <dbReference type="Proteomes" id="UP000549616"/>
    </source>
</evidence>
<dbReference type="Proteomes" id="UP000549616">
    <property type="component" value="Unassembled WGS sequence"/>
</dbReference>
<comment type="caution">
    <text evidence="2">The sequence shown here is derived from an EMBL/GenBank/DDBJ whole genome shotgun (WGS) entry which is preliminary data.</text>
</comment>
<dbReference type="EMBL" id="JACCFK010000001">
    <property type="protein sequence ID" value="NYI87146.1"/>
    <property type="molecule type" value="Genomic_DNA"/>
</dbReference>
<dbReference type="Gene3D" id="3.90.1570.10">
    <property type="entry name" value="tt1808, chain A"/>
    <property type="match status" value="1"/>
</dbReference>
<dbReference type="PANTHER" id="PTHR35400:SF3">
    <property type="entry name" value="SLL1072 PROTEIN"/>
    <property type="match status" value="1"/>
</dbReference>
<feature type="domain" description="Putative restriction endonuclease" evidence="1">
    <location>
        <begin position="18"/>
        <end position="185"/>
    </location>
</feature>
<gene>
    <name evidence="2" type="ORF">HNR02_000469</name>
</gene>
<evidence type="ECO:0000313" key="2">
    <source>
        <dbReference type="EMBL" id="NYI87146.1"/>
    </source>
</evidence>
<dbReference type="InterPro" id="IPR008538">
    <property type="entry name" value="Uma2"/>
</dbReference>
<keyword evidence="2" id="KW-0540">Nuclease</keyword>
<keyword evidence="3" id="KW-1185">Reference proteome</keyword>
<reference evidence="2 3" key="1">
    <citation type="submission" date="2020-07" db="EMBL/GenBank/DDBJ databases">
        <title>Sequencing the genomes of 1000 actinobacteria strains.</title>
        <authorList>
            <person name="Klenk H.-P."/>
        </authorList>
    </citation>
    <scope>NUCLEOTIDE SEQUENCE [LARGE SCALE GENOMIC DNA]</scope>
    <source>
        <strain evidence="2 3">DSM 104006</strain>
    </source>
</reference>
<name>A0A853AX28_9PSEU</name>
<protein>
    <submittedName>
        <fullName evidence="2">Uma2 family endonuclease</fullName>
    </submittedName>
</protein>
<keyword evidence="2" id="KW-0255">Endonuclease</keyword>
<dbReference type="InterPro" id="IPR011335">
    <property type="entry name" value="Restrct_endonuc-II-like"/>
</dbReference>
<dbReference type="GO" id="GO:0004519">
    <property type="term" value="F:endonuclease activity"/>
    <property type="evidence" value="ECO:0007669"/>
    <property type="project" value="UniProtKB-KW"/>
</dbReference>
<dbReference type="Pfam" id="PF05685">
    <property type="entry name" value="Uma2"/>
    <property type="match status" value="1"/>
</dbReference>
<dbReference type="RefSeq" id="WP_179771581.1">
    <property type="nucleotide sequence ID" value="NZ_JACCFK010000001.1"/>
</dbReference>
<keyword evidence="2" id="KW-0378">Hydrolase</keyword>
<dbReference type="PANTHER" id="PTHR35400">
    <property type="entry name" value="SLR1083 PROTEIN"/>
    <property type="match status" value="1"/>
</dbReference>
<proteinExistence type="predicted"/>
<dbReference type="InterPro" id="IPR012296">
    <property type="entry name" value="Nuclease_put_TT1808"/>
</dbReference>
<dbReference type="SUPFAM" id="SSF52980">
    <property type="entry name" value="Restriction endonuclease-like"/>
    <property type="match status" value="1"/>
</dbReference>
<dbReference type="AlphaFoldDB" id="A0A853AX28"/>
<accession>A0A853AX28</accession>
<sequence length="189" mass="20823">MTALPEWMVLPPDGLTAADYEALPEEVCRSLEIVDGAIVVNPAPRRAHQIFARRLANALEDAAPEEWEVATDVDLRLRDVPLLNRRPDLVVYDASLDEDAVLRPEHCVLVVEVMSPGSITADQTDKPAEYAHARIPHFWRVEGLDRGAISLFRYRLDPTTGLYATDGVNTGKVTVAEPFAAGIDLAELL</sequence>
<evidence type="ECO:0000259" key="1">
    <source>
        <dbReference type="Pfam" id="PF05685"/>
    </source>
</evidence>
<organism evidence="2 3">
    <name type="scientific">Amycolatopsis endophytica</name>
    <dbReference type="NCBI Taxonomy" id="860233"/>
    <lineage>
        <taxon>Bacteria</taxon>
        <taxon>Bacillati</taxon>
        <taxon>Actinomycetota</taxon>
        <taxon>Actinomycetes</taxon>
        <taxon>Pseudonocardiales</taxon>
        <taxon>Pseudonocardiaceae</taxon>
        <taxon>Amycolatopsis</taxon>
    </lineage>
</organism>
<dbReference type="CDD" id="cd06260">
    <property type="entry name" value="DUF820-like"/>
    <property type="match status" value="1"/>
</dbReference>